<keyword evidence="1" id="KW-1133">Transmembrane helix</keyword>
<dbReference type="EMBL" id="MCFD01000001">
    <property type="protein sequence ID" value="ORX74789.1"/>
    <property type="molecule type" value="Genomic_DNA"/>
</dbReference>
<protein>
    <submittedName>
        <fullName evidence="2">Uncharacterized protein</fullName>
    </submittedName>
</protein>
<comment type="caution">
    <text evidence="2">The sequence shown here is derived from an EMBL/GenBank/DDBJ whole genome shotgun (WGS) entry which is preliminary data.</text>
</comment>
<organism evidence="2 3">
    <name type="scientific">Linderina pennispora</name>
    <dbReference type="NCBI Taxonomy" id="61395"/>
    <lineage>
        <taxon>Eukaryota</taxon>
        <taxon>Fungi</taxon>
        <taxon>Fungi incertae sedis</taxon>
        <taxon>Zoopagomycota</taxon>
        <taxon>Kickxellomycotina</taxon>
        <taxon>Kickxellomycetes</taxon>
        <taxon>Kickxellales</taxon>
        <taxon>Kickxellaceae</taxon>
        <taxon>Linderina</taxon>
    </lineage>
</organism>
<dbReference type="Proteomes" id="UP000193922">
    <property type="component" value="Unassembled WGS sequence"/>
</dbReference>
<evidence type="ECO:0000313" key="2">
    <source>
        <dbReference type="EMBL" id="ORX74789.1"/>
    </source>
</evidence>
<feature type="transmembrane region" description="Helical" evidence="1">
    <location>
        <begin position="20"/>
        <end position="43"/>
    </location>
</feature>
<keyword evidence="1" id="KW-0472">Membrane</keyword>
<gene>
    <name evidence="2" type="ORF">DL89DRAFT_254567</name>
</gene>
<accession>A0A1Y1WMK9</accession>
<dbReference type="RefSeq" id="XP_040748000.1">
    <property type="nucleotide sequence ID" value="XM_040885286.1"/>
</dbReference>
<keyword evidence="3" id="KW-1185">Reference proteome</keyword>
<evidence type="ECO:0000313" key="3">
    <source>
        <dbReference type="Proteomes" id="UP000193922"/>
    </source>
</evidence>
<dbReference type="GeneID" id="63801934"/>
<dbReference type="AlphaFoldDB" id="A0A1Y1WMK9"/>
<proteinExistence type="predicted"/>
<name>A0A1Y1WMK9_9FUNG</name>
<reference evidence="2 3" key="1">
    <citation type="submission" date="2016-07" db="EMBL/GenBank/DDBJ databases">
        <title>Pervasive Adenine N6-methylation of Active Genes in Fungi.</title>
        <authorList>
            <consortium name="DOE Joint Genome Institute"/>
            <person name="Mondo S.J."/>
            <person name="Dannebaum R.O."/>
            <person name="Kuo R.C."/>
            <person name="Labutti K."/>
            <person name="Haridas S."/>
            <person name="Kuo A."/>
            <person name="Salamov A."/>
            <person name="Ahrendt S.R."/>
            <person name="Lipzen A."/>
            <person name="Sullivan W."/>
            <person name="Andreopoulos W.B."/>
            <person name="Clum A."/>
            <person name="Lindquist E."/>
            <person name="Daum C."/>
            <person name="Ramamoorthy G.K."/>
            <person name="Gryganskyi A."/>
            <person name="Culley D."/>
            <person name="Magnuson J.K."/>
            <person name="James T.Y."/>
            <person name="O'Malley M.A."/>
            <person name="Stajich J.E."/>
            <person name="Spatafora J.W."/>
            <person name="Visel A."/>
            <person name="Grigoriev I.V."/>
        </authorList>
    </citation>
    <scope>NUCLEOTIDE SEQUENCE [LARGE SCALE GENOMIC DNA]</scope>
    <source>
        <strain evidence="2 3">ATCC 12442</strain>
    </source>
</reference>
<sequence length="130" mass="14421">MPSIILSSSVFQHMLNLTNVAFGYLLSGVMYAVAVSISSAQFVQYTRSGGKMFLYFGRWTVHLSVWKKIGYFIELGVVLAPSHSSVVLERFDIPGIEYCKGIARNMTLNPEHLATTPSGKCNDLLLDGWL</sequence>
<keyword evidence="1" id="KW-0812">Transmembrane</keyword>
<evidence type="ECO:0000256" key="1">
    <source>
        <dbReference type="SAM" id="Phobius"/>
    </source>
</evidence>